<dbReference type="STRING" id="97972.A0A2V1DK17"/>
<gene>
    <name evidence="3" type="ORF">DM02DRAFT_81290</name>
</gene>
<dbReference type="Pfam" id="PF01261">
    <property type="entry name" value="AP_endonuc_2"/>
    <property type="match status" value="1"/>
</dbReference>
<dbReference type="GO" id="GO:0016853">
    <property type="term" value="F:isomerase activity"/>
    <property type="evidence" value="ECO:0007669"/>
    <property type="project" value="UniProtKB-KW"/>
</dbReference>
<name>A0A2V1DK17_9PLEO</name>
<dbReference type="PANTHER" id="PTHR43489">
    <property type="entry name" value="ISOMERASE"/>
    <property type="match status" value="1"/>
</dbReference>
<dbReference type="OrthoDB" id="4214675at2759"/>
<keyword evidence="1 3" id="KW-0413">Isomerase</keyword>
<evidence type="ECO:0000259" key="2">
    <source>
        <dbReference type="Pfam" id="PF01261"/>
    </source>
</evidence>
<evidence type="ECO:0000313" key="4">
    <source>
        <dbReference type="Proteomes" id="UP000244855"/>
    </source>
</evidence>
<dbReference type="InterPro" id="IPR013022">
    <property type="entry name" value="Xyl_isomerase-like_TIM-brl"/>
</dbReference>
<dbReference type="AlphaFoldDB" id="A0A2V1DK17"/>
<dbReference type="SUPFAM" id="SSF51658">
    <property type="entry name" value="Xylose isomerase-like"/>
    <property type="match status" value="1"/>
</dbReference>
<dbReference type="PANTHER" id="PTHR43489:SF7">
    <property type="entry name" value="3-DEHYDRO-D-GULOSIDE 4-EPIMERASE-RELATED"/>
    <property type="match status" value="1"/>
</dbReference>
<reference evidence="3 4" key="1">
    <citation type="journal article" date="2018" name="Sci. Rep.">
        <title>Comparative genomics provides insights into the lifestyle and reveals functional heterogeneity of dark septate endophytic fungi.</title>
        <authorList>
            <person name="Knapp D.G."/>
            <person name="Nemeth J.B."/>
            <person name="Barry K."/>
            <person name="Hainaut M."/>
            <person name="Henrissat B."/>
            <person name="Johnson J."/>
            <person name="Kuo A."/>
            <person name="Lim J.H.P."/>
            <person name="Lipzen A."/>
            <person name="Nolan M."/>
            <person name="Ohm R.A."/>
            <person name="Tamas L."/>
            <person name="Grigoriev I.V."/>
            <person name="Spatafora J.W."/>
            <person name="Nagy L.G."/>
            <person name="Kovacs G.M."/>
        </authorList>
    </citation>
    <scope>NUCLEOTIDE SEQUENCE [LARGE SCALE GENOMIC DNA]</scope>
    <source>
        <strain evidence="3 4">DSE2036</strain>
    </source>
</reference>
<dbReference type="Proteomes" id="UP000244855">
    <property type="component" value="Unassembled WGS sequence"/>
</dbReference>
<evidence type="ECO:0000256" key="1">
    <source>
        <dbReference type="ARBA" id="ARBA00023235"/>
    </source>
</evidence>
<dbReference type="Gene3D" id="3.20.20.150">
    <property type="entry name" value="Divalent-metal-dependent TIM barrel enzymes"/>
    <property type="match status" value="1"/>
</dbReference>
<protein>
    <submittedName>
        <fullName evidence="3">Xylose isomerase-like protein</fullName>
    </submittedName>
</protein>
<sequence>MIHLSSHTWMRPEPLRVTLARLRRLGYSSIELAGEPEFYPIDETRQLLQEYNIKCWGTVTIQTGTRDLTSPNLAHRRDTIEYMKQVVLMSSALGGEIVTVVPGRVGKTRPEASPQDEWQWAVEGLREVASFAQKQNIKIGVEPLNRFETSFLNRTDQAIALVDEVGFGCGIVFDPFHLAMEERDLYAAMRACGSRIVDVHVADNNRLGVGDGSLDWPKIIRTLKEVGYEGALAFEASPPIDRSPVGGYGAKQLDTAPADVPLSQLQFITDHASGVLADEYYTALLKQTAEALNPLL</sequence>
<evidence type="ECO:0000313" key="3">
    <source>
        <dbReference type="EMBL" id="PVH97474.1"/>
    </source>
</evidence>
<feature type="domain" description="Xylose isomerase-like TIM barrel" evidence="2">
    <location>
        <begin position="20"/>
        <end position="237"/>
    </location>
</feature>
<organism evidence="3 4">
    <name type="scientific">Periconia macrospinosa</name>
    <dbReference type="NCBI Taxonomy" id="97972"/>
    <lineage>
        <taxon>Eukaryota</taxon>
        <taxon>Fungi</taxon>
        <taxon>Dikarya</taxon>
        <taxon>Ascomycota</taxon>
        <taxon>Pezizomycotina</taxon>
        <taxon>Dothideomycetes</taxon>
        <taxon>Pleosporomycetidae</taxon>
        <taxon>Pleosporales</taxon>
        <taxon>Massarineae</taxon>
        <taxon>Periconiaceae</taxon>
        <taxon>Periconia</taxon>
    </lineage>
</organism>
<dbReference type="EMBL" id="KZ805435">
    <property type="protein sequence ID" value="PVH97474.1"/>
    <property type="molecule type" value="Genomic_DNA"/>
</dbReference>
<dbReference type="InterPro" id="IPR050417">
    <property type="entry name" value="Sugar_Epim/Isomerase"/>
</dbReference>
<accession>A0A2V1DK17</accession>
<dbReference type="InterPro" id="IPR036237">
    <property type="entry name" value="Xyl_isomerase-like_sf"/>
</dbReference>
<proteinExistence type="predicted"/>
<keyword evidence="4" id="KW-1185">Reference proteome</keyword>